<evidence type="ECO:0000313" key="1">
    <source>
        <dbReference type="EMBL" id="THD21049.1"/>
    </source>
</evidence>
<dbReference type="AlphaFoldDB" id="A0A4E0QZS7"/>
<accession>A0A4E0QZS7</accession>
<organism evidence="1 2">
    <name type="scientific">Fasciola hepatica</name>
    <name type="common">Liver fluke</name>
    <dbReference type="NCBI Taxonomy" id="6192"/>
    <lineage>
        <taxon>Eukaryota</taxon>
        <taxon>Metazoa</taxon>
        <taxon>Spiralia</taxon>
        <taxon>Lophotrochozoa</taxon>
        <taxon>Platyhelminthes</taxon>
        <taxon>Trematoda</taxon>
        <taxon>Digenea</taxon>
        <taxon>Plagiorchiida</taxon>
        <taxon>Echinostomata</taxon>
        <taxon>Echinostomatoidea</taxon>
        <taxon>Fasciolidae</taxon>
        <taxon>Fasciola</taxon>
    </lineage>
</organism>
<comment type="caution">
    <text evidence="1">The sequence shown here is derived from an EMBL/GenBank/DDBJ whole genome shotgun (WGS) entry which is preliminary data.</text>
</comment>
<sequence length="151" mass="17342">MRSSWVILVICLVAIQAQSGPRKNGILNDELRRLLDPDSPRTSAVQRPTTATPSETNMDNADDNEVDSETESDFPCGGYEEQTQYEDESDESNEPPPLGQEEEAAEQEYESENDFDWEREMNPSPMHDRPRWRPWGSRRPPYPGWWGAHGF</sequence>
<gene>
    <name evidence="1" type="ORF">D915_008337</name>
</gene>
<name>A0A4E0QZS7_FASHE</name>
<dbReference type="Proteomes" id="UP000230066">
    <property type="component" value="Unassembled WGS sequence"/>
</dbReference>
<dbReference type="EMBL" id="JXXN02003905">
    <property type="protein sequence ID" value="THD21049.1"/>
    <property type="molecule type" value="Genomic_DNA"/>
</dbReference>
<protein>
    <submittedName>
        <fullName evidence="1">Uncharacterized protein</fullName>
    </submittedName>
</protein>
<reference evidence="1" key="1">
    <citation type="submission" date="2019-03" db="EMBL/GenBank/DDBJ databases">
        <title>Improved annotation for the trematode Fasciola hepatica.</title>
        <authorList>
            <person name="Choi Y.-J."/>
            <person name="Martin J."/>
            <person name="Mitreva M."/>
        </authorList>
    </citation>
    <scope>NUCLEOTIDE SEQUENCE [LARGE SCALE GENOMIC DNA]</scope>
</reference>
<keyword evidence="2" id="KW-1185">Reference proteome</keyword>
<proteinExistence type="predicted"/>
<evidence type="ECO:0000313" key="2">
    <source>
        <dbReference type="Proteomes" id="UP000230066"/>
    </source>
</evidence>